<evidence type="ECO:0000256" key="1">
    <source>
        <dbReference type="SAM" id="Phobius"/>
    </source>
</evidence>
<accession>A0A7J9JHX7</accession>
<dbReference type="AlphaFoldDB" id="A0A7J9JHX7"/>
<dbReference type="Proteomes" id="UP000593575">
    <property type="component" value="Unassembled WGS sequence"/>
</dbReference>
<reference evidence="2 3" key="1">
    <citation type="journal article" date="2019" name="Genome Biol. Evol.">
        <title>Insights into the evolution of the New World diploid cottons (Gossypium, subgenus Houzingenia) based on genome sequencing.</title>
        <authorList>
            <person name="Grover C.E."/>
            <person name="Arick M.A. 2nd"/>
            <person name="Thrash A."/>
            <person name="Conover J.L."/>
            <person name="Sanders W.S."/>
            <person name="Peterson D.G."/>
            <person name="Frelichowski J.E."/>
            <person name="Scheffler J.A."/>
            <person name="Scheffler B.E."/>
            <person name="Wendel J.F."/>
        </authorList>
    </citation>
    <scope>NUCLEOTIDE SEQUENCE [LARGE SCALE GENOMIC DNA]</scope>
    <source>
        <strain evidence="2">6</strain>
        <tissue evidence="2">Leaf</tissue>
    </source>
</reference>
<gene>
    <name evidence="2" type="ORF">Goarm_006157</name>
</gene>
<protein>
    <submittedName>
        <fullName evidence="2">Uncharacterized protein</fullName>
    </submittedName>
</protein>
<comment type="caution">
    <text evidence="2">The sequence shown here is derived from an EMBL/GenBank/DDBJ whole genome shotgun (WGS) entry which is preliminary data.</text>
</comment>
<proteinExistence type="predicted"/>
<evidence type="ECO:0000313" key="3">
    <source>
        <dbReference type="Proteomes" id="UP000593575"/>
    </source>
</evidence>
<evidence type="ECO:0000313" key="2">
    <source>
        <dbReference type="EMBL" id="MBA0833733.1"/>
    </source>
</evidence>
<sequence>MPRLSPPIQPHLHPSLSTMLTTSNNWLIGGLFIATASLSLLAKIVG</sequence>
<dbReference type="EMBL" id="JABFAE010000008">
    <property type="protein sequence ID" value="MBA0833733.1"/>
    <property type="molecule type" value="Genomic_DNA"/>
</dbReference>
<feature type="transmembrane region" description="Helical" evidence="1">
    <location>
        <begin position="26"/>
        <end position="45"/>
    </location>
</feature>
<keyword evidence="1" id="KW-0472">Membrane</keyword>
<organism evidence="2 3">
    <name type="scientific">Gossypium armourianum</name>
    <dbReference type="NCBI Taxonomy" id="34283"/>
    <lineage>
        <taxon>Eukaryota</taxon>
        <taxon>Viridiplantae</taxon>
        <taxon>Streptophyta</taxon>
        <taxon>Embryophyta</taxon>
        <taxon>Tracheophyta</taxon>
        <taxon>Spermatophyta</taxon>
        <taxon>Magnoliopsida</taxon>
        <taxon>eudicotyledons</taxon>
        <taxon>Gunneridae</taxon>
        <taxon>Pentapetalae</taxon>
        <taxon>rosids</taxon>
        <taxon>malvids</taxon>
        <taxon>Malvales</taxon>
        <taxon>Malvaceae</taxon>
        <taxon>Malvoideae</taxon>
        <taxon>Gossypium</taxon>
    </lineage>
</organism>
<keyword evidence="1" id="KW-1133">Transmembrane helix</keyword>
<name>A0A7J9JHX7_9ROSI</name>
<keyword evidence="1" id="KW-0812">Transmembrane</keyword>
<keyword evidence="3" id="KW-1185">Reference proteome</keyword>